<evidence type="ECO:0000313" key="2">
    <source>
        <dbReference type="Proteomes" id="UP000005408"/>
    </source>
</evidence>
<proteinExistence type="predicted"/>
<sequence>MRNIKSTSNGSAIYTRWGKKSCPVGAQLVLSGYVGGSHYTHTGAAVEPLCLPKNPEWGIYRDGTDGAKAYIYGAESVVQMFPGRKTCDNGWKLEYHGYLMAAVFLDTKVLKGQRFNWIGVLDFEAFIKPTETFMYLHHRSAHLNATFKGFIMGEIIRYKRSTSGPQRAKQLILQFKKRLILRGYSESEIDNTV</sequence>
<name>A0A8W8II94_MAGGI</name>
<organism evidence="1 2">
    <name type="scientific">Magallana gigas</name>
    <name type="common">Pacific oyster</name>
    <name type="synonym">Crassostrea gigas</name>
    <dbReference type="NCBI Taxonomy" id="29159"/>
    <lineage>
        <taxon>Eukaryota</taxon>
        <taxon>Metazoa</taxon>
        <taxon>Spiralia</taxon>
        <taxon>Lophotrochozoa</taxon>
        <taxon>Mollusca</taxon>
        <taxon>Bivalvia</taxon>
        <taxon>Autobranchia</taxon>
        <taxon>Pteriomorphia</taxon>
        <taxon>Ostreida</taxon>
        <taxon>Ostreoidea</taxon>
        <taxon>Ostreidae</taxon>
        <taxon>Magallana</taxon>
    </lineage>
</organism>
<dbReference type="AlphaFoldDB" id="A0A8W8II94"/>
<reference evidence="1" key="1">
    <citation type="submission" date="2022-08" db="UniProtKB">
        <authorList>
            <consortium name="EnsemblMetazoa"/>
        </authorList>
    </citation>
    <scope>IDENTIFICATION</scope>
    <source>
        <strain evidence="1">05x7-T-G4-1.051#20</strain>
    </source>
</reference>
<keyword evidence="2" id="KW-1185">Reference proteome</keyword>
<protein>
    <submittedName>
        <fullName evidence="1">Uncharacterized protein</fullName>
    </submittedName>
</protein>
<dbReference type="Proteomes" id="UP000005408">
    <property type="component" value="Unassembled WGS sequence"/>
</dbReference>
<dbReference type="EnsemblMetazoa" id="G14090.2">
    <property type="protein sequence ID" value="G14090.2:cds"/>
    <property type="gene ID" value="G14090"/>
</dbReference>
<evidence type="ECO:0000313" key="1">
    <source>
        <dbReference type="EnsemblMetazoa" id="G14090.2:cds"/>
    </source>
</evidence>
<accession>A0A8W8II94</accession>